<reference evidence="2" key="1">
    <citation type="journal article" date="2015" name="Nature">
        <title>Complex archaea that bridge the gap between prokaryotes and eukaryotes.</title>
        <authorList>
            <person name="Spang A."/>
            <person name="Saw J.H."/>
            <person name="Jorgensen S.L."/>
            <person name="Zaremba-Niedzwiedzka K."/>
            <person name="Martijn J."/>
            <person name="Lind A.E."/>
            <person name="van Eijk R."/>
            <person name="Schleper C."/>
            <person name="Guy L."/>
            <person name="Ettema T.J."/>
        </authorList>
    </citation>
    <scope>NUCLEOTIDE SEQUENCE</scope>
</reference>
<keyword evidence="1" id="KW-1133">Transmembrane helix</keyword>
<dbReference type="AlphaFoldDB" id="A0A0F9B5R1"/>
<comment type="caution">
    <text evidence="2">The sequence shown here is derived from an EMBL/GenBank/DDBJ whole genome shotgun (WGS) entry which is preliminary data.</text>
</comment>
<evidence type="ECO:0000256" key="1">
    <source>
        <dbReference type="SAM" id="Phobius"/>
    </source>
</evidence>
<protein>
    <submittedName>
        <fullName evidence="2">Uncharacterized protein</fullName>
    </submittedName>
</protein>
<organism evidence="2">
    <name type="scientific">marine sediment metagenome</name>
    <dbReference type="NCBI Taxonomy" id="412755"/>
    <lineage>
        <taxon>unclassified sequences</taxon>
        <taxon>metagenomes</taxon>
        <taxon>ecological metagenomes</taxon>
    </lineage>
</organism>
<proteinExistence type="predicted"/>
<keyword evidence="1" id="KW-0472">Membrane</keyword>
<name>A0A0F9B5R1_9ZZZZ</name>
<keyword evidence="1" id="KW-0812">Transmembrane</keyword>
<evidence type="ECO:0000313" key="2">
    <source>
        <dbReference type="EMBL" id="KKL09177.1"/>
    </source>
</evidence>
<feature type="transmembrane region" description="Helical" evidence="1">
    <location>
        <begin position="12"/>
        <end position="33"/>
    </location>
</feature>
<gene>
    <name evidence="2" type="ORF">LCGC14_2568470</name>
</gene>
<dbReference type="EMBL" id="LAZR01042584">
    <property type="protein sequence ID" value="KKL09177.1"/>
    <property type="molecule type" value="Genomic_DNA"/>
</dbReference>
<sequence>MSKELEKVLESLQTVSLVMPFLTVTIGIIRAAIAAGRSTVSLQELQDAWQVNLDKVDSKGREWLKEHDFELPPPKPAGE</sequence>
<accession>A0A0F9B5R1</accession>